<dbReference type="RefSeq" id="WP_115867529.1">
    <property type="nucleotide sequence ID" value="NZ_QREG01000005.1"/>
</dbReference>
<keyword evidence="3" id="KW-0998">Cell outer membrane</keyword>
<dbReference type="EMBL" id="QREG01000005">
    <property type="protein sequence ID" value="REE00530.1"/>
    <property type="molecule type" value="Genomic_DNA"/>
</dbReference>
<reference evidence="8 9" key="1">
    <citation type="submission" date="2018-07" db="EMBL/GenBank/DDBJ databases">
        <title>Genomic Encyclopedia of Type Strains, Phase IV (KMG-IV): sequencing the most valuable type-strain genomes for metagenomic binning, comparative biology and taxonomic classification.</title>
        <authorList>
            <person name="Goeker M."/>
        </authorList>
    </citation>
    <scope>NUCLEOTIDE SEQUENCE [LARGE SCALE GENOMIC DNA]</scope>
    <source>
        <strain evidence="8 9">DSM 4134</strain>
    </source>
</reference>
<keyword evidence="6" id="KW-0732">Signal</keyword>
<evidence type="ECO:0000256" key="4">
    <source>
        <dbReference type="PROSITE-ProRule" id="PRU00473"/>
    </source>
</evidence>
<keyword evidence="2 4" id="KW-0472">Membrane</keyword>
<dbReference type="PROSITE" id="PS51257">
    <property type="entry name" value="PROKAR_LIPOPROTEIN"/>
    <property type="match status" value="1"/>
</dbReference>
<dbReference type="InterPro" id="IPR011042">
    <property type="entry name" value="6-blade_b-propeller_TolB-like"/>
</dbReference>
<protein>
    <submittedName>
        <fullName evidence="8">Tetratricopeptide repeat protein</fullName>
    </submittedName>
</protein>
<evidence type="ECO:0000256" key="2">
    <source>
        <dbReference type="ARBA" id="ARBA00023136"/>
    </source>
</evidence>
<dbReference type="SUPFAM" id="SSF82171">
    <property type="entry name" value="DPP6 N-terminal domain-like"/>
    <property type="match status" value="1"/>
</dbReference>
<dbReference type="PANTHER" id="PTHR30329:SF21">
    <property type="entry name" value="LIPOPROTEIN YIAD-RELATED"/>
    <property type="match status" value="1"/>
</dbReference>
<dbReference type="Proteomes" id="UP000256779">
    <property type="component" value="Unassembled WGS sequence"/>
</dbReference>
<feature type="chain" id="PRO_5017685216" evidence="6">
    <location>
        <begin position="23"/>
        <end position="664"/>
    </location>
</feature>
<feature type="compositionally biased region" description="Acidic residues" evidence="5">
    <location>
        <begin position="638"/>
        <end position="664"/>
    </location>
</feature>
<dbReference type="Pfam" id="PF07676">
    <property type="entry name" value="PD40"/>
    <property type="match status" value="2"/>
</dbReference>
<dbReference type="InterPro" id="IPR050330">
    <property type="entry name" value="Bact_OuterMem_StrucFunc"/>
</dbReference>
<dbReference type="CDD" id="cd07185">
    <property type="entry name" value="OmpA_C-like"/>
    <property type="match status" value="1"/>
</dbReference>
<comment type="caution">
    <text evidence="8">The sequence shown here is derived from an EMBL/GenBank/DDBJ whole genome shotgun (WGS) entry which is preliminary data.</text>
</comment>
<dbReference type="Pfam" id="PF00691">
    <property type="entry name" value="OmpA"/>
    <property type="match status" value="1"/>
</dbReference>
<organism evidence="8 9">
    <name type="scientific">Marinoscillum furvescens DSM 4134</name>
    <dbReference type="NCBI Taxonomy" id="1122208"/>
    <lineage>
        <taxon>Bacteria</taxon>
        <taxon>Pseudomonadati</taxon>
        <taxon>Bacteroidota</taxon>
        <taxon>Cytophagia</taxon>
        <taxon>Cytophagales</taxon>
        <taxon>Reichenbachiellaceae</taxon>
        <taxon>Marinoscillum</taxon>
    </lineage>
</organism>
<dbReference type="PRINTS" id="PR01021">
    <property type="entry name" value="OMPADOMAIN"/>
</dbReference>
<dbReference type="InterPro" id="IPR006664">
    <property type="entry name" value="OMP_bac"/>
</dbReference>
<feature type="region of interest" description="Disordered" evidence="5">
    <location>
        <begin position="616"/>
        <end position="664"/>
    </location>
</feature>
<dbReference type="OrthoDB" id="1488841at2"/>
<dbReference type="InterPro" id="IPR006665">
    <property type="entry name" value="OmpA-like"/>
</dbReference>
<sequence length="664" mass="74895">MKQLIYILLSVCLLSACTEKLAQSNFESGKYDQAIELLKKGLKPDDARQNFMLAEAYRKSNRLKEAAPYYDAARKAGSDEAGLEYYYARSLKANQRYDAAENLLREFVTSPGGEAKFKELAQIELDNLDRIGIIEAETNYFRIKELDELNTEYAEYAPVYVNGYLYFTSNRQGGKIYGTTGTPFTDLYRVRTKGANVSIRTLEALPDIINHAEVNEGTVAISSNGMSIIYAKGNTGKATGNNEVNLYFTRFRNGKWLEPRPLSINDPDAWDSTPALTPDGTTLYFSSTRAGGYGGADIYSAQLNRRGRWVDVQNLGPQINTPGDEMFPFVSDDGRMYFASDGHAGFGNLDIFVATRRRGKITVENLGQPMNSASDDFSLYQFDLTRGFFSSNRPGGKGDDDIYTFVNEDPDLKVVNYFVKGNTYTTDDAGEKIILPNTKIALVSDEGEVLDEVFSGEDGAFRFRVYAEEHYNLIGEKTDYFTTRKEFSTIGKSVAKETLTEFITNVTFETEIMMDRIVLEKPIVLNNIYYDLDKANIRPDAAVVLDSLVTIMQDNPDIFIELGSHTDARADDAYNMELSQRRAQSAVQYIIQHGIDPERIVAKGYGETQLIVPNATTEEQHQRNRRTEFKVLRYDPRETEDDLPPVDESDEYDRFFDDDELGDS</sequence>
<dbReference type="InterPro" id="IPR011659">
    <property type="entry name" value="WD40"/>
</dbReference>
<dbReference type="Gene3D" id="1.25.40.10">
    <property type="entry name" value="Tetratricopeptide repeat domain"/>
    <property type="match status" value="1"/>
</dbReference>
<feature type="domain" description="OmpA-like" evidence="7">
    <location>
        <begin position="517"/>
        <end position="635"/>
    </location>
</feature>
<accession>A0A3D9L6J9</accession>
<evidence type="ECO:0000256" key="6">
    <source>
        <dbReference type="SAM" id="SignalP"/>
    </source>
</evidence>
<evidence type="ECO:0000313" key="9">
    <source>
        <dbReference type="Proteomes" id="UP000256779"/>
    </source>
</evidence>
<name>A0A3D9L6J9_MARFU</name>
<evidence type="ECO:0000256" key="5">
    <source>
        <dbReference type="SAM" id="MobiDB-lite"/>
    </source>
</evidence>
<evidence type="ECO:0000313" key="8">
    <source>
        <dbReference type="EMBL" id="REE00530.1"/>
    </source>
</evidence>
<evidence type="ECO:0000256" key="1">
    <source>
        <dbReference type="ARBA" id="ARBA00004442"/>
    </source>
</evidence>
<comment type="subcellular location">
    <subcellularLocation>
        <location evidence="1">Cell outer membrane</location>
    </subcellularLocation>
</comment>
<dbReference type="Gene3D" id="2.120.10.30">
    <property type="entry name" value="TolB, C-terminal domain"/>
    <property type="match status" value="1"/>
</dbReference>
<dbReference type="InterPro" id="IPR036737">
    <property type="entry name" value="OmpA-like_sf"/>
</dbReference>
<dbReference type="PROSITE" id="PS51123">
    <property type="entry name" value="OMPA_2"/>
    <property type="match status" value="1"/>
</dbReference>
<dbReference type="SUPFAM" id="SSF103088">
    <property type="entry name" value="OmpA-like"/>
    <property type="match status" value="1"/>
</dbReference>
<feature type="compositionally biased region" description="Basic and acidic residues" evidence="5">
    <location>
        <begin position="618"/>
        <end position="637"/>
    </location>
</feature>
<proteinExistence type="predicted"/>
<dbReference type="PANTHER" id="PTHR30329">
    <property type="entry name" value="STATOR ELEMENT OF FLAGELLAR MOTOR COMPLEX"/>
    <property type="match status" value="1"/>
</dbReference>
<dbReference type="SUPFAM" id="SSF48452">
    <property type="entry name" value="TPR-like"/>
    <property type="match status" value="1"/>
</dbReference>
<gene>
    <name evidence="8" type="ORF">C7460_105154</name>
</gene>
<feature type="signal peptide" evidence="6">
    <location>
        <begin position="1"/>
        <end position="22"/>
    </location>
</feature>
<keyword evidence="9" id="KW-1185">Reference proteome</keyword>
<dbReference type="InterPro" id="IPR011990">
    <property type="entry name" value="TPR-like_helical_dom_sf"/>
</dbReference>
<evidence type="ECO:0000256" key="3">
    <source>
        <dbReference type="ARBA" id="ARBA00023237"/>
    </source>
</evidence>
<dbReference type="Gene3D" id="3.30.1330.60">
    <property type="entry name" value="OmpA-like domain"/>
    <property type="match status" value="1"/>
</dbReference>
<evidence type="ECO:0000259" key="7">
    <source>
        <dbReference type="PROSITE" id="PS51123"/>
    </source>
</evidence>
<dbReference type="AlphaFoldDB" id="A0A3D9L6J9"/>
<dbReference type="GO" id="GO:0009279">
    <property type="term" value="C:cell outer membrane"/>
    <property type="evidence" value="ECO:0007669"/>
    <property type="project" value="UniProtKB-SubCell"/>
</dbReference>